<evidence type="ECO:0000256" key="16">
    <source>
        <dbReference type="RuleBase" id="RU003515"/>
    </source>
</evidence>
<evidence type="ECO:0000313" key="19">
    <source>
        <dbReference type="Proteomes" id="UP000177579"/>
    </source>
</evidence>
<comment type="catalytic activity">
    <reaction evidence="1 14 15 16">
        <text>Endonucleolytic cleavage to 5'-phosphomonoester.</text>
        <dbReference type="EC" id="3.1.26.4"/>
    </reaction>
</comment>
<protein>
    <recommendedName>
        <fullName evidence="7 14">Ribonuclease HII</fullName>
        <shortName evidence="14">RNase HII</shortName>
        <ecNumber evidence="6 14">3.1.26.4</ecNumber>
    </recommendedName>
</protein>
<dbReference type="InterPro" id="IPR012337">
    <property type="entry name" value="RNaseH-like_sf"/>
</dbReference>
<organism evidence="18 19">
    <name type="scientific">Candidatus Falkowbacteria bacterium RIFOXYD2_FULL_34_120</name>
    <dbReference type="NCBI Taxonomy" id="1798007"/>
    <lineage>
        <taxon>Bacteria</taxon>
        <taxon>Candidatus Falkowiibacteriota</taxon>
    </lineage>
</organism>
<keyword evidence="13 14" id="KW-0464">Manganese</keyword>
<dbReference type="EMBL" id="MFGO01000028">
    <property type="protein sequence ID" value="OGF40484.1"/>
    <property type="molecule type" value="Genomic_DNA"/>
</dbReference>
<dbReference type="InterPro" id="IPR001352">
    <property type="entry name" value="RNase_HII/HIII"/>
</dbReference>
<evidence type="ECO:0000256" key="8">
    <source>
        <dbReference type="ARBA" id="ARBA00022490"/>
    </source>
</evidence>
<comment type="caution">
    <text evidence="18">The sequence shown here is derived from an EMBL/GenBank/DDBJ whole genome shotgun (WGS) entry which is preliminary data.</text>
</comment>
<gene>
    <name evidence="14" type="primary">rnhB</name>
    <name evidence="18" type="ORF">A2531_03000</name>
</gene>
<evidence type="ECO:0000256" key="10">
    <source>
        <dbReference type="ARBA" id="ARBA00022723"/>
    </source>
</evidence>
<reference evidence="18 19" key="1">
    <citation type="journal article" date="2016" name="Nat. Commun.">
        <title>Thousands of microbial genomes shed light on interconnected biogeochemical processes in an aquifer system.</title>
        <authorList>
            <person name="Anantharaman K."/>
            <person name="Brown C.T."/>
            <person name="Hug L.A."/>
            <person name="Sharon I."/>
            <person name="Castelle C.J."/>
            <person name="Probst A.J."/>
            <person name="Thomas B.C."/>
            <person name="Singh A."/>
            <person name="Wilkins M.J."/>
            <person name="Karaoz U."/>
            <person name="Brodie E.L."/>
            <person name="Williams K.H."/>
            <person name="Hubbard S.S."/>
            <person name="Banfield J.F."/>
        </authorList>
    </citation>
    <scope>NUCLEOTIDE SEQUENCE [LARGE SCALE GENOMIC DNA]</scope>
</reference>
<evidence type="ECO:0000256" key="9">
    <source>
        <dbReference type="ARBA" id="ARBA00022722"/>
    </source>
</evidence>
<evidence type="ECO:0000256" key="12">
    <source>
        <dbReference type="ARBA" id="ARBA00022801"/>
    </source>
</evidence>
<evidence type="ECO:0000256" key="3">
    <source>
        <dbReference type="ARBA" id="ARBA00004065"/>
    </source>
</evidence>
<comment type="cofactor">
    <cofactor evidence="2">
        <name>Mg(2+)</name>
        <dbReference type="ChEBI" id="CHEBI:18420"/>
    </cofactor>
</comment>
<proteinExistence type="inferred from homology"/>
<dbReference type="AlphaFoldDB" id="A0A1F5TNU6"/>
<dbReference type="GO" id="GO:0003723">
    <property type="term" value="F:RNA binding"/>
    <property type="evidence" value="ECO:0007669"/>
    <property type="project" value="UniProtKB-UniRule"/>
</dbReference>
<evidence type="ECO:0000259" key="17">
    <source>
        <dbReference type="PROSITE" id="PS51975"/>
    </source>
</evidence>
<comment type="function">
    <text evidence="3 14 16">Endonuclease that specifically degrades the RNA of RNA-DNA hybrids.</text>
</comment>
<dbReference type="GO" id="GO:0006298">
    <property type="term" value="P:mismatch repair"/>
    <property type="evidence" value="ECO:0007669"/>
    <property type="project" value="TreeGrafter"/>
</dbReference>
<dbReference type="GO" id="GO:0032299">
    <property type="term" value="C:ribonuclease H2 complex"/>
    <property type="evidence" value="ECO:0007669"/>
    <property type="project" value="TreeGrafter"/>
</dbReference>
<dbReference type="Proteomes" id="UP000177579">
    <property type="component" value="Unassembled WGS sequence"/>
</dbReference>
<evidence type="ECO:0000256" key="15">
    <source>
        <dbReference type="PROSITE-ProRule" id="PRU01319"/>
    </source>
</evidence>
<evidence type="ECO:0000256" key="13">
    <source>
        <dbReference type="ARBA" id="ARBA00023211"/>
    </source>
</evidence>
<dbReference type="SUPFAM" id="SSF53098">
    <property type="entry name" value="Ribonuclease H-like"/>
    <property type="match status" value="1"/>
</dbReference>
<dbReference type="HAMAP" id="MF_00052_B">
    <property type="entry name" value="RNase_HII_B"/>
    <property type="match status" value="1"/>
</dbReference>
<feature type="domain" description="RNase H type-2" evidence="17">
    <location>
        <begin position="15"/>
        <end position="206"/>
    </location>
</feature>
<evidence type="ECO:0000256" key="14">
    <source>
        <dbReference type="HAMAP-Rule" id="MF_00052"/>
    </source>
</evidence>
<keyword evidence="11 14" id="KW-0255">Endonuclease</keyword>
<feature type="binding site" evidence="14 15">
    <location>
        <position position="117"/>
    </location>
    <ligand>
        <name>a divalent metal cation</name>
        <dbReference type="ChEBI" id="CHEBI:60240"/>
    </ligand>
</feature>
<evidence type="ECO:0000256" key="6">
    <source>
        <dbReference type="ARBA" id="ARBA00012180"/>
    </source>
</evidence>
<name>A0A1F5TNU6_9BACT</name>
<dbReference type="CDD" id="cd07182">
    <property type="entry name" value="RNase_HII_bacteria_HII_like"/>
    <property type="match status" value="1"/>
</dbReference>
<feature type="binding site" evidence="14 15">
    <location>
        <position position="21"/>
    </location>
    <ligand>
        <name>a divalent metal cation</name>
        <dbReference type="ChEBI" id="CHEBI:60240"/>
    </ligand>
</feature>
<dbReference type="InterPro" id="IPR024567">
    <property type="entry name" value="RNase_HII/HIII_dom"/>
</dbReference>
<comment type="cofactor">
    <cofactor evidence="14 15">
        <name>Mn(2+)</name>
        <dbReference type="ChEBI" id="CHEBI:29035"/>
    </cofactor>
    <cofactor evidence="14 15">
        <name>Mg(2+)</name>
        <dbReference type="ChEBI" id="CHEBI:18420"/>
    </cofactor>
    <text evidence="14 15">Manganese or magnesium. Binds 1 divalent metal ion per monomer in the absence of substrate. May bind a second metal ion after substrate binding.</text>
</comment>
<accession>A0A1F5TNU6</accession>
<dbReference type="GO" id="GO:0030145">
    <property type="term" value="F:manganese ion binding"/>
    <property type="evidence" value="ECO:0007669"/>
    <property type="project" value="UniProtKB-UniRule"/>
</dbReference>
<dbReference type="GO" id="GO:0005737">
    <property type="term" value="C:cytoplasm"/>
    <property type="evidence" value="ECO:0007669"/>
    <property type="project" value="UniProtKB-SubCell"/>
</dbReference>
<dbReference type="GO" id="GO:0043137">
    <property type="term" value="P:DNA replication, removal of RNA primer"/>
    <property type="evidence" value="ECO:0007669"/>
    <property type="project" value="TreeGrafter"/>
</dbReference>
<dbReference type="GO" id="GO:0004523">
    <property type="term" value="F:RNA-DNA hybrid ribonuclease activity"/>
    <property type="evidence" value="ECO:0007669"/>
    <property type="project" value="UniProtKB-UniRule"/>
</dbReference>
<evidence type="ECO:0000256" key="7">
    <source>
        <dbReference type="ARBA" id="ARBA00019179"/>
    </source>
</evidence>
<keyword evidence="9 14" id="KW-0540">Nuclease</keyword>
<dbReference type="InterPro" id="IPR036397">
    <property type="entry name" value="RNaseH_sf"/>
</dbReference>
<dbReference type="NCBIfam" id="NF000594">
    <property type="entry name" value="PRK00015.1-1"/>
    <property type="match status" value="1"/>
</dbReference>
<comment type="similarity">
    <text evidence="5 14 16">Belongs to the RNase HII family.</text>
</comment>
<dbReference type="PANTHER" id="PTHR10954:SF18">
    <property type="entry name" value="RIBONUCLEASE HII"/>
    <property type="match status" value="1"/>
</dbReference>
<keyword evidence="8 14" id="KW-0963">Cytoplasm</keyword>
<dbReference type="PROSITE" id="PS51975">
    <property type="entry name" value="RNASE_H_2"/>
    <property type="match status" value="1"/>
</dbReference>
<evidence type="ECO:0000256" key="4">
    <source>
        <dbReference type="ARBA" id="ARBA00004496"/>
    </source>
</evidence>
<feature type="binding site" evidence="14 15">
    <location>
        <position position="22"/>
    </location>
    <ligand>
        <name>a divalent metal cation</name>
        <dbReference type="ChEBI" id="CHEBI:60240"/>
    </ligand>
</feature>
<dbReference type="Pfam" id="PF01351">
    <property type="entry name" value="RNase_HII"/>
    <property type="match status" value="1"/>
</dbReference>
<dbReference type="Gene3D" id="3.30.420.10">
    <property type="entry name" value="Ribonuclease H-like superfamily/Ribonuclease H"/>
    <property type="match status" value="1"/>
</dbReference>
<evidence type="ECO:0000313" key="18">
    <source>
        <dbReference type="EMBL" id="OGF40484.1"/>
    </source>
</evidence>
<dbReference type="NCBIfam" id="NF000595">
    <property type="entry name" value="PRK00015.1-3"/>
    <property type="match status" value="1"/>
</dbReference>
<evidence type="ECO:0000256" key="5">
    <source>
        <dbReference type="ARBA" id="ARBA00007383"/>
    </source>
</evidence>
<evidence type="ECO:0000256" key="11">
    <source>
        <dbReference type="ARBA" id="ARBA00022759"/>
    </source>
</evidence>
<evidence type="ECO:0000256" key="1">
    <source>
        <dbReference type="ARBA" id="ARBA00000077"/>
    </source>
</evidence>
<dbReference type="InterPro" id="IPR022898">
    <property type="entry name" value="RNase_HII"/>
</dbReference>
<keyword evidence="10 14" id="KW-0479">Metal-binding</keyword>
<keyword evidence="12 14" id="KW-0378">Hydrolase</keyword>
<dbReference type="EC" id="3.1.26.4" evidence="6 14"/>
<sequence length="206" mass="23210">MNLSEEKSIFDRGYRYIGGIDEAGRGPLAGPVVSACVVASRNFIISNKLHEVKDSKKLTERKREELFEEIYKSSLEVGIGICNHEIIDKVNILQATFLSMKKAITMTGIKPEFVLLDGRLPIPNLDIKQKTFIGGDNLVFLIAAASIIAKVTRDRLMKEIHNKYPEYGFEQHKGYGTKYHIENLQKYGPCAIHRKTFGPVKNLLSV</sequence>
<dbReference type="PANTHER" id="PTHR10954">
    <property type="entry name" value="RIBONUCLEASE H2 SUBUNIT A"/>
    <property type="match status" value="1"/>
</dbReference>
<comment type="subcellular location">
    <subcellularLocation>
        <location evidence="4 14">Cytoplasm</location>
    </subcellularLocation>
</comment>
<evidence type="ECO:0000256" key="2">
    <source>
        <dbReference type="ARBA" id="ARBA00001946"/>
    </source>
</evidence>